<comment type="pathway">
    <text evidence="5">Amino-acid biosynthesis; L-proline biosynthesis; L-proline from L-glutamate 5-semialdehyde: step 1/1.</text>
</comment>
<comment type="catalytic activity">
    <reaction evidence="5">
        <text>L-proline + NAD(+) = (S)-1-pyrroline-5-carboxylate + NADH + 2 H(+)</text>
        <dbReference type="Rhea" id="RHEA:14105"/>
        <dbReference type="ChEBI" id="CHEBI:15378"/>
        <dbReference type="ChEBI" id="CHEBI:17388"/>
        <dbReference type="ChEBI" id="CHEBI:57540"/>
        <dbReference type="ChEBI" id="CHEBI:57945"/>
        <dbReference type="ChEBI" id="CHEBI:60039"/>
        <dbReference type="EC" id="1.5.1.2"/>
    </reaction>
</comment>
<dbReference type="OrthoDB" id="9805754at2"/>
<reference evidence="10 11" key="1">
    <citation type="submission" date="2015-01" db="EMBL/GenBank/DDBJ databases">
        <title>Draft genome of the acidophilic iron oxidizer Acidithrix ferrooxidans strain Py-F3.</title>
        <authorList>
            <person name="Poehlein A."/>
            <person name="Eisen S."/>
            <person name="Schloemann M."/>
            <person name="Johnson B.D."/>
            <person name="Daniel R."/>
            <person name="Muehling M."/>
        </authorList>
    </citation>
    <scope>NUCLEOTIDE SEQUENCE [LARGE SCALE GENOMIC DNA]</scope>
    <source>
        <strain evidence="10 11">Py-F3</strain>
    </source>
</reference>
<evidence type="ECO:0000256" key="3">
    <source>
        <dbReference type="ARBA" id="ARBA00023002"/>
    </source>
</evidence>
<comment type="subcellular location">
    <subcellularLocation>
        <location evidence="5">Cytoplasm</location>
    </subcellularLocation>
</comment>
<feature type="binding site" evidence="7">
    <location>
        <begin position="66"/>
        <end position="69"/>
    </location>
    <ligand>
        <name>NADP(+)</name>
        <dbReference type="ChEBI" id="CHEBI:58349"/>
    </ligand>
</feature>
<organism evidence="10 11">
    <name type="scientific">Acidithrix ferrooxidans</name>
    <dbReference type="NCBI Taxonomy" id="1280514"/>
    <lineage>
        <taxon>Bacteria</taxon>
        <taxon>Bacillati</taxon>
        <taxon>Actinomycetota</taxon>
        <taxon>Acidimicrobiia</taxon>
        <taxon>Acidimicrobiales</taxon>
        <taxon>Acidimicrobiaceae</taxon>
        <taxon>Acidithrix</taxon>
    </lineage>
</organism>
<dbReference type="STRING" id="1280514.AXFE_29550"/>
<dbReference type="InterPro" id="IPR000304">
    <property type="entry name" value="Pyrroline-COOH_reductase"/>
</dbReference>
<dbReference type="Gene3D" id="1.10.3730.10">
    <property type="entry name" value="ProC C-terminal domain-like"/>
    <property type="match status" value="1"/>
</dbReference>
<evidence type="ECO:0000313" key="11">
    <source>
        <dbReference type="Proteomes" id="UP000032360"/>
    </source>
</evidence>
<dbReference type="NCBIfam" id="TIGR00112">
    <property type="entry name" value="proC"/>
    <property type="match status" value="1"/>
</dbReference>
<dbReference type="Pfam" id="PF14748">
    <property type="entry name" value="P5CR_dimer"/>
    <property type="match status" value="1"/>
</dbReference>
<comment type="catalytic activity">
    <reaction evidence="5">
        <text>L-proline + NADP(+) = (S)-1-pyrroline-5-carboxylate + NADPH + 2 H(+)</text>
        <dbReference type="Rhea" id="RHEA:14109"/>
        <dbReference type="ChEBI" id="CHEBI:15378"/>
        <dbReference type="ChEBI" id="CHEBI:17388"/>
        <dbReference type="ChEBI" id="CHEBI:57783"/>
        <dbReference type="ChEBI" id="CHEBI:58349"/>
        <dbReference type="ChEBI" id="CHEBI:60039"/>
        <dbReference type="EC" id="1.5.1.2"/>
    </reaction>
</comment>
<dbReference type="GO" id="GO:0004735">
    <property type="term" value="F:pyrroline-5-carboxylate reductase activity"/>
    <property type="evidence" value="ECO:0007669"/>
    <property type="project" value="UniProtKB-UniRule"/>
</dbReference>
<evidence type="ECO:0000259" key="8">
    <source>
        <dbReference type="Pfam" id="PF03807"/>
    </source>
</evidence>
<dbReference type="InterPro" id="IPR008927">
    <property type="entry name" value="6-PGluconate_DH-like_C_sf"/>
</dbReference>
<evidence type="ECO:0000256" key="2">
    <source>
        <dbReference type="ARBA" id="ARBA00022857"/>
    </source>
</evidence>
<dbReference type="SUPFAM" id="SSF48179">
    <property type="entry name" value="6-phosphogluconate dehydrogenase C-terminal domain-like"/>
    <property type="match status" value="1"/>
</dbReference>
<name>A0A0D8HE33_9ACTN</name>
<dbReference type="InterPro" id="IPR028939">
    <property type="entry name" value="P5C_Rdtase_cat_N"/>
</dbReference>
<dbReference type="PATRIC" id="fig|1280514.3.peg.3910"/>
<dbReference type="PANTHER" id="PTHR11645:SF0">
    <property type="entry name" value="PYRROLINE-5-CARBOXYLATE REDUCTASE 3"/>
    <property type="match status" value="1"/>
</dbReference>
<accession>A0A0D8HE33</accession>
<comment type="similarity">
    <text evidence="1 5">Belongs to the pyrroline-5-carboxylate reductase family.</text>
</comment>
<evidence type="ECO:0000256" key="4">
    <source>
        <dbReference type="ARBA" id="ARBA00058118"/>
    </source>
</evidence>
<dbReference type="FunFam" id="1.10.3730.10:FF:000001">
    <property type="entry name" value="Pyrroline-5-carboxylate reductase"/>
    <property type="match status" value="1"/>
</dbReference>
<dbReference type="SUPFAM" id="SSF51735">
    <property type="entry name" value="NAD(P)-binding Rossmann-fold domains"/>
    <property type="match status" value="1"/>
</dbReference>
<dbReference type="PIRSF" id="PIRSF000193">
    <property type="entry name" value="Pyrrol-5-carb_rd"/>
    <property type="match status" value="1"/>
</dbReference>
<keyword evidence="5" id="KW-0641">Proline biosynthesis</keyword>
<gene>
    <name evidence="5 10" type="primary">proC</name>
    <name evidence="10" type="ORF">AXFE_29550</name>
</gene>
<comment type="function">
    <text evidence="4 5">Catalyzes the reduction of 1-pyrroline-5-carboxylate (PCA) to L-proline.</text>
</comment>
<keyword evidence="5" id="KW-0028">Amino-acid biosynthesis</keyword>
<keyword evidence="11" id="KW-1185">Reference proteome</keyword>
<evidence type="ECO:0000313" key="10">
    <source>
        <dbReference type="EMBL" id="KJF16188.1"/>
    </source>
</evidence>
<dbReference type="Gene3D" id="3.40.50.720">
    <property type="entry name" value="NAD(P)-binding Rossmann-like Domain"/>
    <property type="match status" value="1"/>
</dbReference>
<dbReference type="EMBL" id="JXYS01000094">
    <property type="protein sequence ID" value="KJF16188.1"/>
    <property type="molecule type" value="Genomic_DNA"/>
</dbReference>
<keyword evidence="2 5" id="KW-0521">NADP</keyword>
<dbReference type="InterPro" id="IPR036291">
    <property type="entry name" value="NAD(P)-bd_dom_sf"/>
</dbReference>
<evidence type="ECO:0000256" key="7">
    <source>
        <dbReference type="PIRSR" id="PIRSR000193-1"/>
    </source>
</evidence>
<proteinExistence type="inferred from homology"/>
<feature type="domain" description="Pyrroline-5-carboxylate reductase dimerisation" evidence="9">
    <location>
        <begin position="156"/>
        <end position="260"/>
    </location>
</feature>
<dbReference type="EC" id="1.5.1.2" evidence="5 6"/>
<evidence type="ECO:0000259" key="9">
    <source>
        <dbReference type="Pfam" id="PF14748"/>
    </source>
</evidence>
<dbReference type="Pfam" id="PF03807">
    <property type="entry name" value="F420_oxidored"/>
    <property type="match status" value="1"/>
</dbReference>
<dbReference type="GO" id="GO:0005737">
    <property type="term" value="C:cytoplasm"/>
    <property type="evidence" value="ECO:0007669"/>
    <property type="project" value="UniProtKB-SubCell"/>
</dbReference>
<comment type="caution">
    <text evidence="10">The sequence shown here is derived from an EMBL/GenBank/DDBJ whole genome shotgun (WGS) entry which is preliminary data.</text>
</comment>
<dbReference type="Proteomes" id="UP000032360">
    <property type="component" value="Unassembled WGS sequence"/>
</dbReference>
<protein>
    <recommendedName>
        <fullName evidence="5 6">Pyrroline-5-carboxylate reductase</fullName>
        <shortName evidence="5">P5C reductase</shortName>
        <shortName evidence="5">P5CR</shortName>
        <ecNumber evidence="5 6">1.5.1.2</ecNumber>
    </recommendedName>
    <alternativeName>
        <fullName evidence="5">PCA reductase</fullName>
    </alternativeName>
</protein>
<dbReference type="AlphaFoldDB" id="A0A0D8HE33"/>
<feature type="domain" description="Pyrroline-5-carboxylate reductase catalytic N-terminal" evidence="8">
    <location>
        <begin position="4"/>
        <end position="93"/>
    </location>
</feature>
<sequence length="262" mass="26900">MARLTIVGVGKMGRAILDAVVAVGITGLDEIVIFDANPALLDDAVLAHPTITVGHKIEASDIYIIATKPPVVREVAGEIGLIGKGLVISIAAGLSISYLEESLGTQMSIVRCMPNTPGQIAMGITALCANSNTTAGELTWASSLLLALGEVVVVPESQIDAVTAISGSGPAYLFLFAEAMIDAGVALGLSADLSARLAVSTLLGSSELLARSNYDTRGLRLAVSSPGGTTIAATNEMEDSGLRRAIHRGIAAAHKRAREMQG</sequence>
<evidence type="ECO:0000256" key="1">
    <source>
        <dbReference type="ARBA" id="ARBA00005525"/>
    </source>
</evidence>
<evidence type="ECO:0000256" key="6">
    <source>
        <dbReference type="NCBIfam" id="TIGR00112"/>
    </source>
</evidence>
<keyword evidence="3 5" id="KW-0560">Oxidoreductase</keyword>
<dbReference type="RefSeq" id="WP_052606630.1">
    <property type="nucleotide sequence ID" value="NZ_JXYS01000094.1"/>
</dbReference>
<dbReference type="GO" id="GO:0055129">
    <property type="term" value="P:L-proline biosynthetic process"/>
    <property type="evidence" value="ECO:0007669"/>
    <property type="project" value="UniProtKB-UniRule"/>
</dbReference>
<evidence type="ECO:0000256" key="5">
    <source>
        <dbReference type="HAMAP-Rule" id="MF_01925"/>
    </source>
</evidence>
<keyword evidence="5" id="KW-0963">Cytoplasm</keyword>
<dbReference type="PANTHER" id="PTHR11645">
    <property type="entry name" value="PYRROLINE-5-CARBOXYLATE REDUCTASE"/>
    <property type="match status" value="1"/>
</dbReference>
<dbReference type="InterPro" id="IPR029036">
    <property type="entry name" value="P5CR_dimer"/>
</dbReference>
<dbReference type="UniPathway" id="UPA00098">
    <property type="reaction ID" value="UER00361"/>
</dbReference>
<dbReference type="HAMAP" id="MF_01925">
    <property type="entry name" value="P5C_reductase"/>
    <property type="match status" value="1"/>
</dbReference>